<dbReference type="PROSITE" id="PS51657">
    <property type="entry name" value="PSRV_HELICASE"/>
    <property type="match status" value="1"/>
</dbReference>
<dbReference type="Pfam" id="PF01443">
    <property type="entry name" value="Viral_helicase1"/>
    <property type="match status" value="1"/>
</dbReference>
<dbReference type="RefSeq" id="YP_001430022.1">
    <property type="nucleotide sequence ID" value="NC_009764.1"/>
</dbReference>
<feature type="domain" description="(+)RNA virus helicase C-terminal" evidence="1">
    <location>
        <begin position="108"/>
        <end position="234"/>
    </location>
</feature>
<dbReference type="InterPro" id="IPR027351">
    <property type="entry name" value="(+)RNA_virus_helicase_core_dom"/>
</dbReference>
<evidence type="ECO:0000313" key="3">
    <source>
        <dbReference type="Proteomes" id="UP000203903"/>
    </source>
</evidence>
<dbReference type="Proteomes" id="UP000203903">
    <property type="component" value="Segment"/>
</dbReference>
<proteinExistence type="predicted"/>
<protein>
    <submittedName>
        <fullName evidence="2">Triple gene block protein 1</fullName>
    </submittedName>
</protein>
<reference evidence="2 3" key="1">
    <citation type="journal article" date="2008" name="Arch. Virol.">
        <title>Complete nucleotide sequence of an isolate of coleus vein necrosis virus from verbena.</title>
        <authorList>
            <person name="Kraus J."/>
            <person name="Tzanetakis I.E."/>
            <person name="Putnam M.L."/>
            <person name="Martin R.R."/>
        </authorList>
    </citation>
    <scope>NUCLEOTIDE SEQUENCE [LARGE SCALE GENOMIC DNA]</scope>
</reference>
<dbReference type="KEGG" id="vg:5536815"/>
<sequence length="234" mass="25930">MDFVCTVLQEFGFSSVSVKFGRPIVVNCVPGSGKSHCIRTILGRDSRFVAATFGKADPINVHCRRIASTSEIEGLDSKYIIIDEYQLGSWEAFDPIAIFGDPCQGTAPCIPPQFISTKTRRFGYNTCGLLQKFGFSIESDQEDEVVIQSSAVGEVEGEVLACGPEAELILTWYGYPYKKYCEVRGSTFEVVTLVTDFSTIPEELRVELYTCLTRHRRKLIIINGDATFAPAGQH</sequence>
<name>A7TZR8_9VIRU</name>
<dbReference type="OrthoDB" id="16070at10239"/>
<dbReference type="GeneID" id="5536815"/>
<dbReference type="GO" id="GO:0005524">
    <property type="term" value="F:ATP binding"/>
    <property type="evidence" value="ECO:0007669"/>
    <property type="project" value="InterPro"/>
</dbReference>
<evidence type="ECO:0000313" key="2">
    <source>
        <dbReference type="EMBL" id="ABS89246.1"/>
    </source>
</evidence>
<organism evidence="2 3">
    <name type="scientific">Coleus vein necrosis virus</name>
    <dbReference type="NCBI Taxonomy" id="404404"/>
    <lineage>
        <taxon>Viruses</taxon>
        <taxon>Riboviria</taxon>
        <taxon>Orthornavirae</taxon>
        <taxon>Kitrinoviricota</taxon>
        <taxon>Alsuviricetes</taxon>
        <taxon>Tymovirales</taxon>
        <taxon>Betaflexiviridae</taxon>
        <taxon>Quinvirinae</taxon>
        <taxon>Carlavirus</taxon>
        <taxon>Carlavirus colei</taxon>
    </lineage>
</organism>
<dbReference type="EMBL" id="EF527260">
    <property type="protein sequence ID" value="ABS89246.1"/>
    <property type="molecule type" value="Genomic_RNA"/>
</dbReference>
<evidence type="ECO:0000259" key="1">
    <source>
        <dbReference type="PROSITE" id="PS51657"/>
    </source>
</evidence>
<keyword evidence="3" id="KW-1185">Reference proteome</keyword>
<accession>A7TZR8</accession>